<evidence type="ECO:0000313" key="3">
    <source>
        <dbReference type="Proteomes" id="UP000008075"/>
    </source>
</evidence>
<protein>
    <submittedName>
        <fullName evidence="2">Outer membrane siderophore receptor CjrC</fullName>
    </submittedName>
</protein>
<feature type="region of interest" description="Disordered" evidence="1">
    <location>
        <begin position="33"/>
        <end position="55"/>
    </location>
</feature>
<dbReference type="Proteomes" id="UP000008075">
    <property type="component" value="Chromosome"/>
</dbReference>
<keyword evidence="3" id="KW-1185">Reference proteome</keyword>
<dbReference type="KEGG" id="xne:XNC1_2642"/>
<dbReference type="AlphaFoldDB" id="D3VI56"/>
<dbReference type="HOGENOM" id="CLU_3031498_0_0_6"/>
<dbReference type="STRING" id="406817.XNC1_2642"/>
<evidence type="ECO:0000313" key="2">
    <source>
        <dbReference type="EMBL" id="CBJ90696.1"/>
    </source>
</evidence>
<name>D3VI56_XENNA</name>
<reference evidence="2 3" key="1">
    <citation type="journal article" date="2011" name="PLoS ONE">
        <title>The entomopathogenic bacterial endosymbionts xenorhabdus and photorhabdus: convergent lifestyles from divergent genomes.</title>
        <authorList>
            <person name="Chaston J.M."/>
            <person name="Suen G."/>
            <person name="Tucker S.L."/>
            <person name="Andersen A.W."/>
            <person name="Bhasin A."/>
            <person name="Bode E."/>
            <person name="Bode H.B."/>
            <person name="Brachmann A.O."/>
            <person name="Cowles C.E."/>
            <person name="Cowles K.N."/>
            <person name="Darby C."/>
            <person name="de Leon L."/>
            <person name="Drace K."/>
            <person name="Du Z."/>
            <person name="Givaudan A."/>
            <person name="Herbert Tran E.E."/>
            <person name="Jewell K.A."/>
            <person name="Knack J.J."/>
            <person name="Krasomil-Osterfeld K.C."/>
            <person name="Kukor R."/>
            <person name="Lanois A."/>
            <person name="Latreille P."/>
            <person name="Leimgruber N.K."/>
            <person name="Lipke C.M."/>
            <person name="Liu R."/>
            <person name="Lu X."/>
            <person name="Martens E.C."/>
            <person name="Marri P.R."/>
            <person name="Medigue C."/>
            <person name="Menard M.L."/>
            <person name="Miller N.M."/>
            <person name="Morales-Soto N."/>
            <person name="Norton S."/>
            <person name="Ogier J.C."/>
            <person name="Orchard S.S."/>
            <person name="Park D."/>
            <person name="Park Y."/>
            <person name="Qurollo B.A."/>
            <person name="Sugar D.R."/>
            <person name="Richards G.R."/>
            <person name="Rouy Z."/>
            <person name="Slominski B."/>
            <person name="Slominski K."/>
            <person name="Snyder H."/>
            <person name="Tjaden B.C."/>
            <person name="van der Hoeven R."/>
            <person name="Welch R.D."/>
            <person name="Wheeler C."/>
            <person name="Xiang B."/>
            <person name="Barbazuk B."/>
            <person name="Gaudriault S."/>
            <person name="Goodner B."/>
            <person name="Slater S.C."/>
            <person name="Forst S."/>
            <person name="Goldman B.S."/>
            <person name="Goodrich-Blair H."/>
        </authorList>
    </citation>
    <scope>NUCLEOTIDE SEQUENCE [LARGE SCALE GENOMIC DNA]</scope>
    <source>
        <strain evidence="3">ATCC 19061 / DSM 3370 / CCUG 14189 / LMG 1036 / NCIMB 9965 / AN6</strain>
    </source>
</reference>
<gene>
    <name evidence="2" type="primary">CjrC</name>
    <name evidence="2" type="ordered locus">XNC1_2642</name>
</gene>
<feature type="compositionally biased region" description="Basic and acidic residues" evidence="1">
    <location>
        <begin position="38"/>
        <end position="49"/>
    </location>
</feature>
<organism evidence="2 3">
    <name type="scientific">Xenorhabdus nematophila (strain ATCC 19061 / DSM 3370 / CCUG 14189 / LMG 1036 / NCIMB 9965 / AN6)</name>
    <dbReference type="NCBI Taxonomy" id="406817"/>
    <lineage>
        <taxon>Bacteria</taxon>
        <taxon>Pseudomonadati</taxon>
        <taxon>Pseudomonadota</taxon>
        <taxon>Gammaproteobacteria</taxon>
        <taxon>Enterobacterales</taxon>
        <taxon>Morganellaceae</taxon>
        <taxon>Xenorhabdus</taxon>
    </lineage>
</organism>
<sequence>MLIGLQGIAYAENTDDNKKEKVLRFSGLKVSGAQDNKNSPHIEAMEKPGTHTVFS</sequence>
<evidence type="ECO:0000256" key="1">
    <source>
        <dbReference type="SAM" id="MobiDB-lite"/>
    </source>
</evidence>
<keyword evidence="2" id="KW-0675">Receptor</keyword>
<proteinExistence type="predicted"/>
<dbReference type="EMBL" id="FN667742">
    <property type="protein sequence ID" value="CBJ90696.1"/>
    <property type="molecule type" value="Genomic_DNA"/>
</dbReference>
<accession>D3VI56</accession>